<dbReference type="EMBL" id="DVIT01000004">
    <property type="protein sequence ID" value="HIS46111.1"/>
    <property type="molecule type" value="Genomic_DNA"/>
</dbReference>
<name>A0A9D1JPG4_9FIRM</name>
<dbReference type="Pfam" id="PF00903">
    <property type="entry name" value="Glyoxalase"/>
    <property type="match status" value="1"/>
</dbReference>
<proteinExistence type="predicted"/>
<dbReference type="InterPro" id="IPR037523">
    <property type="entry name" value="VOC_core"/>
</dbReference>
<evidence type="ECO:0000259" key="1">
    <source>
        <dbReference type="PROSITE" id="PS51819"/>
    </source>
</evidence>
<dbReference type="Proteomes" id="UP000823927">
    <property type="component" value="Unassembled WGS sequence"/>
</dbReference>
<accession>A0A9D1JPG4</accession>
<gene>
    <name evidence="2" type="ORF">IAB46_00880</name>
</gene>
<protein>
    <submittedName>
        <fullName evidence="2">VOC family protein</fullName>
    </submittedName>
</protein>
<dbReference type="PROSITE" id="PS51819">
    <property type="entry name" value="VOC"/>
    <property type="match status" value="1"/>
</dbReference>
<evidence type="ECO:0000313" key="2">
    <source>
        <dbReference type="EMBL" id="HIS46111.1"/>
    </source>
</evidence>
<sequence length="87" mass="9818">MQNGDFQIELFEYENPKQLPPDRLTPNSDLQTVGTKHIAFATDNMAALKEKFTENGVDIAHEATMEGNNVMFIRDCSGVLIEFIQNN</sequence>
<comment type="caution">
    <text evidence="2">The sequence shown here is derived from an EMBL/GenBank/DDBJ whole genome shotgun (WGS) entry which is preliminary data.</text>
</comment>
<dbReference type="InterPro" id="IPR029068">
    <property type="entry name" value="Glyas_Bleomycin-R_OHBP_Dase"/>
</dbReference>
<dbReference type="AlphaFoldDB" id="A0A9D1JPG4"/>
<dbReference type="InterPro" id="IPR004360">
    <property type="entry name" value="Glyas_Fos-R_dOase_dom"/>
</dbReference>
<dbReference type="Gene3D" id="3.10.180.10">
    <property type="entry name" value="2,3-Dihydroxybiphenyl 1,2-Dioxygenase, domain 1"/>
    <property type="match status" value="1"/>
</dbReference>
<reference evidence="2" key="1">
    <citation type="submission" date="2020-10" db="EMBL/GenBank/DDBJ databases">
        <authorList>
            <person name="Gilroy R."/>
        </authorList>
    </citation>
    <scope>NUCLEOTIDE SEQUENCE</scope>
    <source>
        <strain evidence="2">CHK178-757</strain>
    </source>
</reference>
<dbReference type="SUPFAM" id="SSF54593">
    <property type="entry name" value="Glyoxalase/Bleomycin resistance protein/Dihydroxybiphenyl dioxygenase"/>
    <property type="match status" value="1"/>
</dbReference>
<organism evidence="2 3">
    <name type="scientific">Candidatus Scybalocola faecigallinarum</name>
    <dbReference type="NCBI Taxonomy" id="2840941"/>
    <lineage>
        <taxon>Bacteria</taxon>
        <taxon>Bacillati</taxon>
        <taxon>Bacillota</taxon>
        <taxon>Clostridia</taxon>
        <taxon>Lachnospirales</taxon>
        <taxon>Lachnospiraceae</taxon>
        <taxon>Lachnospiraceae incertae sedis</taxon>
        <taxon>Candidatus Scybalocola (ex Gilroy et al. 2021)</taxon>
    </lineage>
</organism>
<reference evidence="2" key="2">
    <citation type="journal article" date="2021" name="PeerJ">
        <title>Extensive microbial diversity within the chicken gut microbiome revealed by metagenomics and culture.</title>
        <authorList>
            <person name="Gilroy R."/>
            <person name="Ravi A."/>
            <person name="Getino M."/>
            <person name="Pursley I."/>
            <person name="Horton D.L."/>
            <person name="Alikhan N.F."/>
            <person name="Baker D."/>
            <person name="Gharbi K."/>
            <person name="Hall N."/>
            <person name="Watson M."/>
            <person name="Adriaenssens E.M."/>
            <person name="Foster-Nyarko E."/>
            <person name="Jarju S."/>
            <person name="Secka A."/>
            <person name="Antonio M."/>
            <person name="Oren A."/>
            <person name="Chaudhuri R.R."/>
            <person name="La Ragione R."/>
            <person name="Hildebrand F."/>
            <person name="Pallen M.J."/>
        </authorList>
    </citation>
    <scope>NUCLEOTIDE SEQUENCE</scope>
    <source>
        <strain evidence="2">CHK178-757</strain>
    </source>
</reference>
<evidence type="ECO:0000313" key="3">
    <source>
        <dbReference type="Proteomes" id="UP000823927"/>
    </source>
</evidence>
<feature type="domain" description="VOC" evidence="1">
    <location>
        <begin position="1"/>
        <end position="86"/>
    </location>
</feature>